<dbReference type="InterPro" id="IPR033434">
    <property type="entry name" value="MucB/RseB_N"/>
</dbReference>
<dbReference type="GO" id="GO:0045152">
    <property type="term" value="F:antisigma factor binding"/>
    <property type="evidence" value="ECO:0007669"/>
    <property type="project" value="TreeGrafter"/>
</dbReference>
<dbReference type="InterPro" id="IPR005588">
    <property type="entry name" value="MucB_RseB"/>
</dbReference>
<feature type="chain" id="PRO_5010336579" evidence="5">
    <location>
        <begin position="21"/>
        <end position="308"/>
    </location>
</feature>
<dbReference type="Gene3D" id="3.30.200.100">
    <property type="entry name" value="MucB/RseB, C-terminal domain"/>
    <property type="match status" value="1"/>
</dbReference>
<gene>
    <name evidence="8" type="ORF">SAMN05216214_105149</name>
</gene>
<keyword evidence="4" id="KW-0574">Periplasm</keyword>
<evidence type="ECO:0000256" key="2">
    <source>
        <dbReference type="ARBA" id="ARBA00008150"/>
    </source>
</evidence>
<dbReference type="Pfam" id="PF17188">
    <property type="entry name" value="MucB_RseB_C"/>
    <property type="match status" value="1"/>
</dbReference>
<name>A0A1H7K547_9GAMM</name>
<dbReference type="CDD" id="cd16327">
    <property type="entry name" value="RseB"/>
    <property type="match status" value="1"/>
</dbReference>
<dbReference type="STRING" id="1429083.GCA_001885685_01275"/>
<feature type="domain" description="MucB/RseB C-terminal" evidence="7">
    <location>
        <begin position="205"/>
        <end position="300"/>
    </location>
</feature>
<evidence type="ECO:0000256" key="4">
    <source>
        <dbReference type="ARBA" id="ARBA00022764"/>
    </source>
</evidence>
<evidence type="ECO:0000256" key="1">
    <source>
        <dbReference type="ARBA" id="ARBA00004418"/>
    </source>
</evidence>
<reference evidence="8 9" key="1">
    <citation type="submission" date="2016-10" db="EMBL/GenBank/DDBJ databases">
        <authorList>
            <person name="de Groot N.N."/>
        </authorList>
    </citation>
    <scope>NUCLEOTIDE SEQUENCE [LARGE SCALE GENOMIC DNA]</scope>
    <source>
        <strain evidence="8 9">JCM 19513</strain>
    </source>
</reference>
<sequence>MWRSAGVFLGALMLSAAAQADNTPQAWLERLQQAQQQQPYQGVFVYERQNSFATFRIWQGVEQGHVLRRIQDQDGEPHERLQRDGVLLCSSRGQWLSAAGPLLTLDLDRLAQGYELRLVGRSRVAGRLATVLALIPRDRYRYAHEWHLDAQTGLLLKAVMVDADGGLLERFQFSQLSALPPKVEQLQPQVPCQPPQLAPSQPVVQGWEPQWLPPGFAQLSQQQLPGRGEVLVLSSLFSDGLNSFSVYVEPMGDQLAADARSQLGPTVAVAHRLQAEQGDVMITVVGEVPRVTAERVVLSMRPVAEAAP</sequence>
<evidence type="ECO:0000313" key="8">
    <source>
        <dbReference type="EMBL" id="SEK81684.1"/>
    </source>
</evidence>
<dbReference type="PANTHER" id="PTHR38782">
    <property type="match status" value="1"/>
</dbReference>
<evidence type="ECO:0000259" key="7">
    <source>
        <dbReference type="Pfam" id="PF17188"/>
    </source>
</evidence>
<accession>A0A1H7K547</accession>
<keyword evidence="9" id="KW-1185">Reference proteome</keyword>
<dbReference type="Gene3D" id="2.50.20.10">
    <property type="entry name" value="Lipoprotein localisation LolA/LolB/LppX"/>
    <property type="match status" value="1"/>
</dbReference>
<evidence type="ECO:0000313" key="9">
    <source>
        <dbReference type="Proteomes" id="UP000185766"/>
    </source>
</evidence>
<dbReference type="GO" id="GO:0032885">
    <property type="term" value="P:regulation of polysaccharide biosynthetic process"/>
    <property type="evidence" value="ECO:0007669"/>
    <property type="project" value="TreeGrafter"/>
</dbReference>
<comment type="subcellular location">
    <subcellularLocation>
        <location evidence="1">Periplasm</location>
    </subcellularLocation>
</comment>
<dbReference type="GO" id="GO:0030288">
    <property type="term" value="C:outer membrane-bounded periplasmic space"/>
    <property type="evidence" value="ECO:0007669"/>
    <property type="project" value="TreeGrafter"/>
</dbReference>
<dbReference type="InterPro" id="IPR033436">
    <property type="entry name" value="MucB/RseB_C"/>
</dbReference>
<dbReference type="Proteomes" id="UP000185766">
    <property type="component" value="Unassembled WGS sequence"/>
</dbReference>
<evidence type="ECO:0000256" key="5">
    <source>
        <dbReference type="SAM" id="SignalP"/>
    </source>
</evidence>
<dbReference type="RefSeq" id="WP_074866463.1">
    <property type="nucleotide sequence ID" value="NZ_FOAS01000005.1"/>
</dbReference>
<protein>
    <submittedName>
        <fullName evidence="8">Sigma E regulatory protein, MucB/RseB</fullName>
    </submittedName>
</protein>
<comment type="similarity">
    <text evidence="2">Belongs to the RseB family.</text>
</comment>
<organism evidence="8 9">
    <name type="scientific">Atopomonas hussainii</name>
    <dbReference type="NCBI Taxonomy" id="1429083"/>
    <lineage>
        <taxon>Bacteria</taxon>
        <taxon>Pseudomonadati</taxon>
        <taxon>Pseudomonadota</taxon>
        <taxon>Gammaproteobacteria</taxon>
        <taxon>Pseudomonadales</taxon>
        <taxon>Pseudomonadaceae</taxon>
        <taxon>Atopomonas</taxon>
    </lineage>
</organism>
<proteinExistence type="inferred from homology"/>
<dbReference type="InterPro" id="IPR038484">
    <property type="entry name" value="MucB/RseB_C_sf"/>
</dbReference>
<evidence type="ECO:0000256" key="3">
    <source>
        <dbReference type="ARBA" id="ARBA00022729"/>
    </source>
</evidence>
<evidence type="ECO:0000259" key="6">
    <source>
        <dbReference type="Pfam" id="PF03888"/>
    </source>
</evidence>
<dbReference type="PANTHER" id="PTHR38782:SF1">
    <property type="entry name" value="SIGMA-E FACTOR REGULATORY PROTEIN RSEB"/>
    <property type="match status" value="1"/>
</dbReference>
<feature type="domain" description="MucB/RseB N-terminal" evidence="6">
    <location>
        <begin position="24"/>
        <end position="180"/>
    </location>
</feature>
<keyword evidence="3 5" id="KW-0732">Signal</keyword>
<feature type="signal peptide" evidence="5">
    <location>
        <begin position="1"/>
        <end position="20"/>
    </location>
</feature>
<dbReference type="EMBL" id="FOAS01000005">
    <property type="protein sequence ID" value="SEK81684.1"/>
    <property type="molecule type" value="Genomic_DNA"/>
</dbReference>
<dbReference type="Pfam" id="PF03888">
    <property type="entry name" value="MucB_RseB"/>
    <property type="match status" value="1"/>
</dbReference>
<dbReference type="PIRSF" id="PIRSF005427">
    <property type="entry name" value="RseB"/>
    <property type="match status" value="1"/>
</dbReference>
<dbReference type="AlphaFoldDB" id="A0A1H7K547"/>